<dbReference type="AlphaFoldDB" id="A0A6B2H734"/>
<name>A0A6B2H734_9BACT</name>
<accession>A0A6B2H734</accession>
<proteinExistence type="predicted"/>
<dbReference type="RefSeq" id="WP_162346753.1">
    <property type="nucleotide sequence ID" value="NZ_JAAEAA010000015.1"/>
</dbReference>
<keyword evidence="1" id="KW-0732">Signal</keyword>
<comment type="caution">
    <text evidence="2">The sequence shown here is derived from an EMBL/GenBank/DDBJ whole genome shotgun (WGS) entry which is preliminary data.</text>
</comment>
<protein>
    <submittedName>
        <fullName evidence="2">Uncharacterized protein</fullName>
    </submittedName>
</protein>
<evidence type="ECO:0000313" key="3">
    <source>
        <dbReference type="Proteomes" id="UP000478546"/>
    </source>
</evidence>
<dbReference type="EMBL" id="JAAEAA010000015">
    <property type="protein sequence ID" value="NDK56696.1"/>
    <property type="molecule type" value="Genomic_DNA"/>
</dbReference>
<dbReference type="Proteomes" id="UP000478546">
    <property type="component" value="Unassembled WGS sequence"/>
</dbReference>
<keyword evidence="3" id="KW-1185">Reference proteome</keyword>
<feature type="signal peptide" evidence="1">
    <location>
        <begin position="1"/>
        <end position="29"/>
    </location>
</feature>
<reference evidence="2 3" key="1">
    <citation type="submission" date="2020-01" db="EMBL/GenBank/DDBJ databases">
        <authorList>
            <person name="Kim M.K."/>
        </authorList>
    </citation>
    <scope>NUCLEOTIDE SEQUENCE [LARGE SCALE GENOMIC DNA]</scope>
    <source>
        <strain evidence="2 3">BT213</strain>
    </source>
</reference>
<sequence>MNITLINRFLKWSGKATALAIVCSTLLFACQSAEQPQEEANVATEQTAAAADTVQRRPAPDFYVIPPGMERKRVWVCDDASKDVFHTKNTCEALRPCNGAFRNVSLQRAIEEYGRYNCEICSKELSDIFDDKKIRG</sequence>
<feature type="chain" id="PRO_5025642776" evidence="1">
    <location>
        <begin position="30"/>
        <end position="136"/>
    </location>
</feature>
<organism evidence="2 3">
    <name type="scientific">Pontibacter fetidus</name>
    <dbReference type="NCBI Taxonomy" id="2700082"/>
    <lineage>
        <taxon>Bacteria</taxon>
        <taxon>Pseudomonadati</taxon>
        <taxon>Bacteroidota</taxon>
        <taxon>Cytophagia</taxon>
        <taxon>Cytophagales</taxon>
        <taxon>Hymenobacteraceae</taxon>
        <taxon>Pontibacter</taxon>
    </lineage>
</organism>
<evidence type="ECO:0000256" key="1">
    <source>
        <dbReference type="SAM" id="SignalP"/>
    </source>
</evidence>
<gene>
    <name evidence="2" type="ORF">GWO68_12275</name>
</gene>
<evidence type="ECO:0000313" key="2">
    <source>
        <dbReference type="EMBL" id="NDK56696.1"/>
    </source>
</evidence>